<accession>A0ABQ8K8L5</accession>
<keyword evidence="1" id="KW-0560">Oxidoreductase</keyword>
<dbReference type="EMBL" id="JADCUA010000017">
    <property type="protein sequence ID" value="KAH9833643.1"/>
    <property type="molecule type" value="Genomic_DNA"/>
</dbReference>
<gene>
    <name evidence="3" type="ORF">C8Q71DRAFT_798003</name>
</gene>
<organism evidence="3 4">
    <name type="scientific">Rhodofomes roseus</name>
    <dbReference type="NCBI Taxonomy" id="34475"/>
    <lineage>
        <taxon>Eukaryota</taxon>
        <taxon>Fungi</taxon>
        <taxon>Dikarya</taxon>
        <taxon>Basidiomycota</taxon>
        <taxon>Agaricomycotina</taxon>
        <taxon>Agaricomycetes</taxon>
        <taxon>Polyporales</taxon>
        <taxon>Rhodofomes</taxon>
    </lineage>
</organism>
<sequence>MSLPQRTIGKHIVSAIGYGCMGISAFYAKPLPDEERLQILDEVYKSGVTHWDTADVYADSEDLLSKWFKRSGKRSEIFLATKFGLGSGVPGRTVNGDPAYVRKAAERSLHRLGVDSVDLYYLHRADPNVPIEKTVEAMAELVKEGKVKYLGLSEISESTLRRAHAVHPITAIQVEYSPFTLDIEDPKFALLKAAHELGVAVVAYAPLGRGLITGEYTKPEDFDESDYRRAIPRYSHENFPRILKLAAGLKAIGQRHNATAGQVSLAWLLAQGPDILPIPGTTKIHRLHENLGAASLKLTPGDIAEVRKVAQDADAASGERYPPHLARALFGDTPALEGWVPQAAPEAPVGSSYGKDNW</sequence>
<dbReference type="PANTHER" id="PTHR43625:SF40">
    <property type="entry name" value="ALDO-KETO REDUCTASE YAKC [NADP(+)]"/>
    <property type="match status" value="1"/>
</dbReference>
<dbReference type="Gene3D" id="3.20.20.100">
    <property type="entry name" value="NADP-dependent oxidoreductase domain"/>
    <property type="match status" value="1"/>
</dbReference>
<evidence type="ECO:0000259" key="2">
    <source>
        <dbReference type="Pfam" id="PF00248"/>
    </source>
</evidence>
<dbReference type="SUPFAM" id="SSF51430">
    <property type="entry name" value="NAD(P)-linked oxidoreductase"/>
    <property type="match status" value="1"/>
</dbReference>
<dbReference type="PANTHER" id="PTHR43625">
    <property type="entry name" value="AFLATOXIN B1 ALDEHYDE REDUCTASE"/>
    <property type="match status" value="1"/>
</dbReference>
<comment type="caution">
    <text evidence="3">The sequence shown here is derived from an EMBL/GenBank/DDBJ whole genome shotgun (WGS) entry which is preliminary data.</text>
</comment>
<dbReference type="Proteomes" id="UP000814176">
    <property type="component" value="Unassembled WGS sequence"/>
</dbReference>
<dbReference type="InterPro" id="IPR020471">
    <property type="entry name" value="AKR"/>
</dbReference>
<dbReference type="GeneID" id="72006519"/>
<dbReference type="Pfam" id="PF00248">
    <property type="entry name" value="Aldo_ket_red"/>
    <property type="match status" value="1"/>
</dbReference>
<proteinExistence type="predicted"/>
<evidence type="ECO:0000313" key="3">
    <source>
        <dbReference type="EMBL" id="KAH9833643.1"/>
    </source>
</evidence>
<dbReference type="InterPro" id="IPR036812">
    <property type="entry name" value="NAD(P)_OxRdtase_dom_sf"/>
</dbReference>
<dbReference type="RefSeq" id="XP_047776359.1">
    <property type="nucleotide sequence ID" value="XM_047925787.1"/>
</dbReference>
<feature type="domain" description="NADP-dependent oxidoreductase" evidence="2">
    <location>
        <begin position="16"/>
        <end position="309"/>
    </location>
</feature>
<protein>
    <submittedName>
        <fullName evidence="3">NADP-dependent oxidoreductase domain-containing protein</fullName>
    </submittedName>
</protein>
<dbReference type="PRINTS" id="PR00069">
    <property type="entry name" value="ALDKETRDTASE"/>
</dbReference>
<dbReference type="InterPro" id="IPR023210">
    <property type="entry name" value="NADP_OxRdtase_dom"/>
</dbReference>
<evidence type="ECO:0000256" key="1">
    <source>
        <dbReference type="ARBA" id="ARBA00023002"/>
    </source>
</evidence>
<keyword evidence="4" id="KW-1185">Reference proteome</keyword>
<evidence type="ECO:0000313" key="4">
    <source>
        <dbReference type="Proteomes" id="UP000814176"/>
    </source>
</evidence>
<dbReference type="InterPro" id="IPR050791">
    <property type="entry name" value="Aldo-Keto_reductase"/>
</dbReference>
<reference evidence="3 4" key="1">
    <citation type="journal article" date="2021" name="Environ. Microbiol.">
        <title>Gene family expansions and transcriptome signatures uncover fungal adaptations to wood decay.</title>
        <authorList>
            <person name="Hage H."/>
            <person name="Miyauchi S."/>
            <person name="Viragh M."/>
            <person name="Drula E."/>
            <person name="Min B."/>
            <person name="Chaduli D."/>
            <person name="Navarro D."/>
            <person name="Favel A."/>
            <person name="Norest M."/>
            <person name="Lesage-Meessen L."/>
            <person name="Balint B."/>
            <person name="Merenyi Z."/>
            <person name="de Eugenio L."/>
            <person name="Morin E."/>
            <person name="Martinez A.T."/>
            <person name="Baldrian P."/>
            <person name="Stursova M."/>
            <person name="Martinez M.J."/>
            <person name="Novotny C."/>
            <person name="Magnuson J.K."/>
            <person name="Spatafora J.W."/>
            <person name="Maurice S."/>
            <person name="Pangilinan J."/>
            <person name="Andreopoulos W."/>
            <person name="LaButti K."/>
            <person name="Hundley H."/>
            <person name="Na H."/>
            <person name="Kuo A."/>
            <person name="Barry K."/>
            <person name="Lipzen A."/>
            <person name="Henrissat B."/>
            <person name="Riley R."/>
            <person name="Ahrendt S."/>
            <person name="Nagy L.G."/>
            <person name="Grigoriev I.V."/>
            <person name="Martin F."/>
            <person name="Rosso M.N."/>
        </authorList>
    </citation>
    <scope>NUCLEOTIDE SEQUENCE [LARGE SCALE GENOMIC DNA]</scope>
    <source>
        <strain evidence="3 4">CIRM-BRFM 1785</strain>
    </source>
</reference>
<name>A0ABQ8K8L5_9APHY</name>